<dbReference type="AlphaFoldDB" id="A0A4U5NCQ2"/>
<dbReference type="FunFam" id="1.10.472.10:FF:000005">
    <property type="entry name" value="G2/mitotic-specific cyclin B"/>
    <property type="match status" value="1"/>
</dbReference>
<dbReference type="InterPro" id="IPR036915">
    <property type="entry name" value="Cyclin-like_sf"/>
</dbReference>
<accession>A0A4U5NCQ2</accession>
<name>A0A4U5NCQ2_STECR</name>
<gene>
    <name evidence="8" type="ORF">L596_014720</name>
</gene>
<dbReference type="PIRSF" id="PIRSF001771">
    <property type="entry name" value="Cyclin_A_B_D_E"/>
    <property type="match status" value="1"/>
</dbReference>
<evidence type="ECO:0000259" key="6">
    <source>
        <dbReference type="SMART" id="SM00385"/>
    </source>
</evidence>
<dbReference type="FunFam" id="1.10.472.10:FF:000001">
    <property type="entry name" value="G2/mitotic-specific cyclin"/>
    <property type="match status" value="1"/>
</dbReference>
<comment type="caution">
    <text evidence="8">The sequence shown here is derived from an EMBL/GenBank/DDBJ whole genome shotgun (WGS) entry which is preliminary data.</text>
</comment>
<evidence type="ECO:0000256" key="2">
    <source>
        <dbReference type="ARBA" id="ARBA00022618"/>
    </source>
</evidence>
<keyword evidence="2" id="KW-0132">Cell division</keyword>
<feature type="domain" description="Cyclin C-terminal" evidence="7">
    <location>
        <begin position="235"/>
        <end position="353"/>
    </location>
</feature>
<dbReference type="PANTHER" id="PTHR10177">
    <property type="entry name" value="CYCLINS"/>
    <property type="match status" value="1"/>
</dbReference>
<keyword evidence="9" id="KW-1185">Reference proteome</keyword>
<feature type="domain" description="Cyclin-like" evidence="6">
    <location>
        <begin position="140"/>
        <end position="226"/>
    </location>
</feature>
<feature type="domain" description="Cyclin-like" evidence="6">
    <location>
        <begin position="239"/>
        <end position="323"/>
    </location>
</feature>
<dbReference type="SMART" id="SM01332">
    <property type="entry name" value="Cyclin_C"/>
    <property type="match status" value="1"/>
</dbReference>
<dbReference type="STRING" id="34508.A0A4U5NCQ2"/>
<dbReference type="InterPro" id="IPR039361">
    <property type="entry name" value="Cyclin"/>
</dbReference>
<reference evidence="8 9" key="1">
    <citation type="journal article" date="2015" name="Genome Biol.">
        <title>Comparative genomics of Steinernema reveals deeply conserved gene regulatory networks.</title>
        <authorList>
            <person name="Dillman A.R."/>
            <person name="Macchietto M."/>
            <person name="Porter C.F."/>
            <person name="Rogers A."/>
            <person name="Williams B."/>
            <person name="Antoshechkin I."/>
            <person name="Lee M.M."/>
            <person name="Goodwin Z."/>
            <person name="Lu X."/>
            <person name="Lewis E.E."/>
            <person name="Goodrich-Blair H."/>
            <person name="Stock S.P."/>
            <person name="Adams B.J."/>
            <person name="Sternberg P.W."/>
            <person name="Mortazavi A."/>
        </authorList>
    </citation>
    <scope>NUCLEOTIDE SEQUENCE [LARGE SCALE GENOMIC DNA]</scope>
    <source>
        <strain evidence="8 9">ALL</strain>
    </source>
</reference>
<dbReference type="SUPFAM" id="SSF47954">
    <property type="entry name" value="Cyclin-like"/>
    <property type="match status" value="2"/>
</dbReference>
<organism evidence="8 9">
    <name type="scientific">Steinernema carpocapsae</name>
    <name type="common">Entomopathogenic nematode</name>
    <dbReference type="NCBI Taxonomy" id="34508"/>
    <lineage>
        <taxon>Eukaryota</taxon>
        <taxon>Metazoa</taxon>
        <taxon>Ecdysozoa</taxon>
        <taxon>Nematoda</taxon>
        <taxon>Chromadorea</taxon>
        <taxon>Rhabditida</taxon>
        <taxon>Tylenchina</taxon>
        <taxon>Panagrolaimomorpha</taxon>
        <taxon>Strongyloidoidea</taxon>
        <taxon>Steinernematidae</taxon>
        <taxon>Steinernema</taxon>
    </lineage>
</organism>
<dbReference type="InterPro" id="IPR046965">
    <property type="entry name" value="Cyclin_A/B-like"/>
</dbReference>
<dbReference type="SMART" id="SM00385">
    <property type="entry name" value="CYCLIN"/>
    <property type="match status" value="2"/>
</dbReference>
<dbReference type="EMBL" id="AZBU02000004">
    <property type="protein sequence ID" value="TKR80687.1"/>
    <property type="molecule type" value="Genomic_DNA"/>
</dbReference>
<dbReference type="Gene3D" id="1.10.472.10">
    <property type="entry name" value="Cyclin-like"/>
    <property type="match status" value="2"/>
</dbReference>
<keyword evidence="3 5" id="KW-0195">Cyclin</keyword>
<dbReference type="InterPro" id="IPR006671">
    <property type="entry name" value="Cyclin_N"/>
</dbReference>
<dbReference type="GO" id="GO:0016538">
    <property type="term" value="F:cyclin-dependent protein serine/threonine kinase regulator activity"/>
    <property type="evidence" value="ECO:0007669"/>
    <property type="project" value="InterPro"/>
</dbReference>
<reference evidence="8 9" key="2">
    <citation type="journal article" date="2019" name="G3 (Bethesda)">
        <title>Hybrid Assembly of the Genome of the Entomopathogenic Nematode Steinernema carpocapsae Identifies the X-Chromosome.</title>
        <authorList>
            <person name="Serra L."/>
            <person name="Macchietto M."/>
            <person name="Macias-Munoz A."/>
            <person name="McGill C.J."/>
            <person name="Rodriguez I.M."/>
            <person name="Rodriguez B."/>
            <person name="Murad R."/>
            <person name="Mortazavi A."/>
        </authorList>
    </citation>
    <scope>NUCLEOTIDE SEQUENCE [LARGE SCALE GENOMIC DNA]</scope>
    <source>
        <strain evidence="8 9">ALL</strain>
    </source>
</reference>
<dbReference type="InterPro" id="IPR013763">
    <property type="entry name" value="Cyclin-like_dom"/>
</dbReference>
<evidence type="ECO:0000256" key="5">
    <source>
        <dbReference type="RuleBase" id="RU000383"/>
    </source>
</evidence>
<dbReference type="GO" id="GO:0044772">
    <property type="term" value="P:mitotic cell cycle phase transition"/>
    <property type="evidence" value="ECO:0007669"/>
    <property type="project" value="InterPro"/>
</dbReference>
<dbReference type="Pfam" id="PF00134">
    <property type="entry name" value="Cyclin_N"/>
    <property type="match status" value="1"/>
</dbReference>
<dbReference type="GO" id="GO:0051301">
    <property type="term" value="P:cell division"/>
    <property type="evidence" value="ECO:0007669"/>
    <property type="project" value="UniProtKB-KW"/>
</dbReference>
<dbReference type="InterPro" id="IPR004367">
    <property type="entry name" value="Cyclin_C-dom"/>
</dbReference>
<dbReference type="Pfam" id="PF02984">
    <property type="entry name" value="Cyclin_C"/>
    <property type="match status" value="1"/>
</dbReference>
<dbReference type="OrthoDB" id="5590282at2759"/>
<evidence type="ECO:0000313" key="9">
    <source>
        <dbReference type="Proteomes" id="UP000298663"/>
    </source>
</evidence>
<dbReference type="Proteomes" id="UP000298663">
    <property type="component" value="Unassembled WGS sequence"/>
</dbReference>
<evidence type="ECO:0000256" key="1">
    <source>
        <dbReference type="ARBA" id="ARBA00006955"/>
    </source>
</evidence>
<comment type="similarity">
    <text evidence="1">Belongs to the cyclin family. Cyclin AB subfamily.</text>
</comment>
<keyword evidence="4" id="KW-0131">Cell cycle</keyword>
<evidence type="ECO:0000256" key="3">
    <source>
        <dbReference type="ARBA" id="ARBA00023127"/>
    </source>
</evidence>
<sequence>MKRQNPRAEKEEPKAKRAAISDVTRAVSNLGIDSSKKSSLLQPKKIVSGVRRSLGRRILSNVVSQQQNKPKEIVKKAPASFDPCPGFDFDKLNEKDINAVADYAFDIFRYYKFRESRFRVTDYTSRQLECSKKRRACIVDWMVEVQETFELKHETLYLAVKLFDTYMTKTKERVSKEALQKVACSALFIAAKYDEQYPPLIDDIIHICGNAFDREEFCAMERIMFNVVGFDIGMPLSYRFQRRLAKVAQVEMEDLTLARFILETSLMFSEYISVPESQMAAASFLLTLRMKKLGDWTPALHKYSGYKLQDVEPLMWSLNHMMRSKPTVYSEFKFIHEKYSHRIFFEVAAVPFLEGGKALSEPVGPPAALLKKPN</sequence>
<evidence type="ECO:0000256" key="4">
    <source>
        <dbReference type="ARBA" id="ARBA00023306"/>
    </source>
</evidence>
<protein>
    <submittedName>
        <fullName evidence="8">Uncharacterized protein</fullName>
    </submittedName>
</protein>
<evidence type="ECO:0000313" key="8">
    <source>
        <dbReference type="EMBL" id="TKR80687.1"/>
    </source>
</evidence>
<evidence type="ECO:0000259" key="7">
    <source>
        <dbReference type="SMART" id="SM01332"/>
    </source>
</evidence>
<proteinExistence type="inferred from homology"/>